<protein>
    <submittedName>
        <fullName evidence="1">Uncharacterized protein</fullName>
    </submittedName>
</protein>
<dbReference type="EMBL" id="ABLOMU010000001">
    <property type="protein sequence ID" value="EKT4439470.1"/>
    <property type="molecule type" value="Genomic_DNA"/>
</dbReference>
<gene>
    <name evidence="1" type="ORF">QEK83_000063</name>
</gene>
<comment type="caution">
    <text evidence="1">The sequence shown here is derived from an EMBL/GenBank/DDBJ whole genome shotgun (WGS) entry which is preliminary data.</text>
</comment>
<organism evidence="1 2">
    <name type="scientific">Stenotrophomonas maltophilia</name>
    <name type="common">Pseudomonas maltophilia</name>
    <name type="synonym">Xanthomonas maltophilia</name>
    <dbReference type="NCBI Taxonomy" id="40324"/>
    <lineage>
        <taxon>Bacteria</taxon>
        <taxon>Pseudomonadati</taxon>
        <taxon>Pseudomonadota</taxon>
        <taxon>Gammaproteobacteria</taxon>
        <taxon>Lysobacterales</taxon>
        <taxon>Lysobacteraceae</taxon>
        <taxon>Stenotrophomonas</taxon>
        <taxon>Stenotrophomonas maltophilia group</taxon>
    </lineage>
</organism>
<evidence type="ECO:0000313" key="1">
    <source>
        <dbReference type="EMBL" id="EKT4439470.1"/>
    </source>
</evidence>
<name>A0AAI9FY55_STEMA</name>
<evidence type="ECO:0000313" key="2">
    <source>
        <dbReference type="Proteomes" id="UP001214521"/>
    </source>
</evidence>
<sequence>MSDGMLFVDERNEKKKVRKLSVEELRLLYRDVRDFKRMVEEARLMNQCSANTTYTKFAHTRFQELRRLFHPLNERLMALDSDDIRRRRNWILENFSNALTVQRKDSLKGRMGSTIDSLNMILDEIQEIGVEIQISEI</sequence>
<dbReference type="AlphaFoldDB" id="A0AAI9FY55"/>
<proteinExistence type="predicted"/>
<accession>A0AAI9FY55</accession>
<reference evidence="1" key="1">
    <citation type="submission" date="2022-07" db="EMBL/GenBank/DDBJ databases">
        <authorList>
            <consortium name="Clinical and Environmental Microbiology Branch: Whole genome sequencing antimicrobial resistance pathogens in the healthcare setting"/>
        </authorList>
    </citation>
    <scope>NUCLEOTIDE SEQUENCE</scope>
    <source>
        <strain evidence="1">Stenotrophomonas_maltophilia_2021CK-00905</strain>
    </source>
</reference>
<dbReference type="Proteomes" id="UP001214521">
    <property type="component" value="Unassembled WGS sequence"/>
</dbReference>